<dbReference type="STRING" id="1754190.A0A1Y2C0A1"/>
<accession>A0A1Y2C0A1</accession>
<dbReference type="Proteomes" id="UP000193920">
    <property type="component" value="Unassembled WGS sequence"/>
</dbReference>
<dbReference type="EMBL" id="MCOG01000128">
    <property type="protein sequence ID" value="ORY40307.1"/>
    <property type="molecule type" value="Genomic_DNA"/>
</dbReference>
<reference evidence="1 2" key="1">
    <citation type="submission" date="2016-08" db="EMBL/GenBank/DDBJ databases">
        <title>A Parts List for Fungal Cellulosomes Revealed by Comparative Genomics.</title>
        <authorList>
            <consortium name="DOE Joint Genome Institute"/>
            <person name="Haitjema C.H."/>
            <person name="Gilmore S.P."/>
            <person name="Henske J.K."/>
            <person name="Solomon K.V."/>
            <person name="De Groot R."/>
            <person name="Kuo A."/>
            <person name="Mondo S.J."/>
            <person name="Salamov A.A."/>
            <person name="Labutti K."/>
            <person name="Zhao Z."/>
            <person name="Chiniquy J."/>
            <person name="Barry K."/>
            <person name="Brewer H.M."/>
            <person name="Purvine S.O."/>
            <person name="Wright A.T."/>
            <person name="Boxma B."/>
            <person name="Van Alen T."/>
            <person name="Hackstein J.H."/>
            <person name="Baker S.E."/>
            <person name="Grigoriev I.V."/>
            <person name="O'Malley M.A."/>
        </authorList>
    </citation>
    <scope>NUCLEOTIDE SEQUENCE [LARGE SCALE GENOMIC DNA]</scope>
    <source>
        <strain evidence="1 2">G1</strain>
    </source>
</reference>
<sequence>MRPFWLMRLLSRSMYEGGYLTPRLYVPRQLWYQRGVKYVAIDTKYQACINLVQHLQKIRNTKVENCSEVYEVLRGLENEMEAIQNMLSKKLKFIDEIIELGAVVSLDKKINMSLLWKYGYDRLSRSMDKFTNKKGEKVGDVSGYIDILITLFNQAQFFVEWINYIEAKGKANPNELQYAHIHNQLGRISYFFGRVICTFVLRDFEMLLDRYLYKLKQNIFF</sequence>
<proteinExistence type="predicted"/>
<dbReference type="PANTHER" id="PTHR37327">
    <property type="entry name" value="CHROMOSOME 1, WHOLE GENOME SHOTGUN SEQUENCE"/>
    <property type="match status" value="1"/>
</dbReference>
<evidence type="ECO:0000313" key="1">
    <source>
        <dbReference type="EMBL" id="ORY40307.1"/>
    </source>
</evidence>
<evidence type="ECO:0000313" key="2">
    <source>
        <dbReference type="Proteomes" id="UP000193920"/>
    </source>
</evidence>
<keyword evidence="2" id="KW-1185">Reference proteome</keyword>
<comment type="caution">
    <text evidence="1">The sequence shown here is derived from an EMBL/GenBank/DDBJ whole genome shotgun (WGS) entry which is preliminary data.</text>
</comment>
<dbReference type="AlphaFoldDB" id="A0A1Y2C0A1"/>
<dbReference type="PANTHER" id="PTHR37327:SF1">
    <property type="entry name" value="MICROTUBULE INTERACTING AND TRANSPORT DOMAIN-CONTAINING PROTEIN"/>
    <property type="match status" value="1"/>
</dbReference>
<name>A0A1Y2C0A1_9FUNG</name>
<protein>
    <submittedName>
        <fullName evidence="1">Uncharacterized protein</fullName>
    </submittedName>
</protein>
<gene>
    <name evidence="1" type="ORF">LY90DRAFT_418999</name>
</gene>
<dbReference type="OrthoDB" id="2245455at2759"/>
<organism evidence="1 2">
    <name type="scientific">Neocallimastix californiae</name>
    <dbReference type="NCBI Taxonomy" id="1754190"/>
    <lineage>
        <taxon>Eukaryota</taxon>
        <taxon>Fungi</taxon>
        <taxon>Fungi incertae sedis</taxon>
        <taxon>Chytridiomycota</taxon>
        <taxon>Chytridiomycota incertae sedis</taxon>
        <taxon>Neocallimastigomycetes</taxon>
        <taxon>Neocallimastigales</taxon>
        <taxon>Neocallimastigaceae</taxon>
        <taxon>Neocallimastix</taxon>
    </lineage>
</organism>